<dbReference type="InterPro" id="IPR004776">
    <property type="entry name" value="Mem_transp_PIN-like"/>
</dbReference>
<accession>A0A386H2M3</accession>
<dbReference type="KEGG" id="cfer:D4Z93_05295"/>
<feature type="transmembrane region" description="Helical" evidence="8">
    <location>
        <begin position="101"/>
        <end position="120"/>
    </location>
</feature>
<keyword evidence="6 8" id="KW-1133">Transmembrane helix</keyword>
<gene>
    <name evidence="9" type="ORF">D4Z93_05295</name>
</gene>
<dbReference type="Pfam" id="PF03547">
    <property type="entry name" value="Mem_trans"/>
    <property type="match status" value="2"/>
</dbReference>
<keyword evidence="3" id="KW-0813">Transport</keyword>
<proteinExistence type="inferred from homology"/>
<evidence type="ECO:0000256" key="2">
    <source>
        <dbReference type="ARBA" id="ARBA00010145"/>
    </source>
</evidence>
<evidence type="ECO:0000256" key="6">
    <source>
        <dbReference type="ARBA" id="ARBA00022989"/>
    </source>
</evidence>
<dbReference type="RefSeq" id="WP_119971023.1">
    <property type="nucleotide sequence ID" value="NZ_CP032416.1"/>
</dbReference>
<keyword evidence="10" id="KW-1185">Reference proteome</keyword>
<protein>
    <submittedName>
        <fullName evidence="9">AEC family transporter</fullName>
    </submittedName>
</protein>
<evidence type="ECO:0000256" key="7">
    <source>
        <dbReference type="ARBA" id="ARBA00023136"/>
    </source>
</evidence>
<evidence type="ECO:0000256" key="5">
    <source>
        <dbReference type="ARBA" id="ARBA00022692"/>
    </source>
</evidence>
<dbReference type="GO" id="GO:0055085">
    <property type="term" value="P:transmembrane transport"/>
    <property type="evidence" value="ECO:0007669"/>
    <property type="project" value="InterPro"/>
</dbReference>
<feature type="transmembrane region" description="Helical" evidence="8">
    <location>
        <begin position="6"/>
        <end position="24"/>
    </location>
</feature>
<keyword evidence="5 8" id="KW-0812">Transmembrane</keyword>
<feature type="transmembrane region" description="Helical" evidence="8">
    <location>
        <begin position="168"/>
        <end position="185"/>
    </location>
</feature>
<dbReference type="InterPro" id="IPR038770">
    <property type="entry name" value="Na+/solute_symporter_sf"/>
</dbReference>
<evidence type="ECO:0000256" key="8">
    <source>
        <dbReference type="SAM" id="Phobius"/>
    </source>
</evidence>
<organism evidence="9 10">
    <name type="scientific">Clostridium fermenticellae</name>
    <dbReference type="NCBI Taxonomy" id="2068654"/>
    <lineage>
        <taxon>Bacteria</taxon>
        <taxon>Bacillati</taxon>
        <taxon>Bacillota</taxon>
        <taxon>Clostridia</taxon>
        <taxon>Eubacteriales</taxon>
        <taxon>Clostridiaceae</taxon>
        <taxon>Clostridium</taxon>
    </lineage>
</organism>
<evidence type="ECO:0000256" key="1">
    <source>
        <dbReference type="ARBA" id="ARBA00004651"/>
    </source>
</evidence>
<keyword evidence="4" id="KW-1003">Cell membrane</keyword>
<evidence type="ECO:0000256" key="4">
    <source>
        <dbReference type="ARBA" id="ARBA00022475"/>
    </source>
</evidence>
<feature type="transmembrane region" description="Helical" evidence="8">
    <location>
        <begin position="281"/>
        <end position="299"/>
    </location>
</feature>
<feature type="transmembrane region" description="Helical" evidence="8">
    <location>
        <begin position="126"/>
        <end position="147"/>
    </location>
</feature>
<comment type="subcellular location">
    <subcellularLocation>
        <location evidence="1">Cell membrane</location>
        <topology evidence="1">Multi-pass membrane protein</topology>
    </subcellularLocation>
</comment>
<feature type="transmembrane region" description="Helical" evidence="8">
    <location>
        <begin position="70"/>
        <end position="89"/>
    </location>
</feature>
<dbReference type="PANTHER" id="PTHR36838:SF1">
    <property type="entry name" value="SLR1864 PROTEIN"/>
    <property type="match status" value="1"/>
</dbReference>
<feature type="transmembrane region" description="Helical" evidence="8">
    <location>
        <begin position="36"/>
        <end position="58"/>
    </location>
</feature>
<reference evidence="9 10" key="1">
    <citation type="journal article" date="2019" name="Int. J. Syst. Evol. Microbiol.">
        <title>Clostridium fermenticellae sp. nov., isolated from the mud in a fermentation cellar for the production of the Chinese liquor, baijiu.</title>
        <authorList>
            <person name="Xu P.X."/>
            <person name="Chai L.J."/>
            <person name="Qiu T."/>
            <person name="Zhang X.J."/>
            <person name="Lu Z.M."/>
            <person name="Xiao C."/>
            <person name="Wang S.T."/>
            <person name="Shen C.H."/>
            <person name="Shi J.S."/>
            <person name="Xu Z.H."/>
        </authorList>
    </citation>
    <scope>NUCLEOTIDE SEQUENCE [LARGE SCALE GENOMIC DNA]</scope>
    <source>
        <strain evidence="9 10">JN500901</strain>
    </source>
</reference>
<comment type="similarity">
    <text evidence="2">Belongs to the auxin efflux carrier (TC 2.A.69) family.</text>
</comment>
<name>A0A386H2M3_9CLOT</name>
<dbReference type="EMBL" id="CP032416">
    <property type="protein sequence ID" value="AYD39961.1"/>
    <property type="molecule type" value="Genomic_DNA"/>
</dbReference>
<evidence type="ECO:0000313" key="10">
    <source>
        <dbReference type="Proteomes" id="UP000266301"/>
    </source>
</evidence>
<evidence type="ECO:0000313" key="9">
    <source>
        <dbReference type="EMBL" id="AYD39961.1"/>
    </source>
</evidence>
<dbReference type="GO" id="GO:0005886">
    <property type="term" value="C:plasma membrane"/>
    <property type="evidence" value="ECO:0007669"/>
    <property type="project" value="UniProtKB-SubCell"/>
</dbReference>
<dbReference type="Proteomes" id="UP000266301">
    <property type="component" value="Chromosome"/>
</dbReference>
<sequence>MGINTVINQIISLFLVALVGFYGGKKNIINENFSNGLSKLIVDITTPFLVIGSFSLSYDASISKNIIKAFIYSFLIFILTPLLVKPLLLKIEKGKRNVLQFAMVFSNCGFMGFPIAQSVFGNEGVIYAAIFNMAFTIFVWTYGVMLFKNSTSFKDVLKSLKNPGITSALIGLIIMIFSIKIHPILLSTMKMIGGLTTPVSMLIVGSLLSRSNLVKIIKDKSMYYGSFIKLIIVPFALYIVSLLFKENSIVLKTFILMQAMPAAAFTTIFAENFNKNKEYSAFIVSFSSLLSIITIPIIIRFCLK</sequence>
<feature type="transmembrane region" description="Helical" evidence="8">
    <location>
        <begin position="249"/>
        <end position="269"/>
    </location>
</feature>
<dbReference type="PANTHER" id="PTHR36838">
    <property type="entry name" value="AUXIN EFFLUX CARRIER FAMILY PROTEIN"/>
    <property type="match status" value="1"/>
</dbReference>
<dbReference type="OrthoDB" id="9798064at2"/>
<keyword evidence="7 8" id="KW-0472">Membrane</keyword>
<feature type="transmembrane region" description="Helical" evidence="8">
    <location>
        <begin position="221"/>
        <end position="243"/>
    </location>
</feature>
<dbReference type="Gene3D" id="1.20.1530.20">
    <property type="match status" value="1"/>
</dbReference>
<dbReference type="AlphaFoldDB" id="A0A386H2M3"/>
<evidence type="ECO:0000256" key="3">
    <source>
        <dbReference type="ARBA" id="ARBA00022448"/>
    </source>
</evidence>